<proteinExistence type="inferred from homology"/>
<keyword evidence="3" id="KW-0309">Germination</keyword>
<dbReference type="InterPro" id="IPR057336">
    <property type="entry name" value="GerAC_N"/>
</dbReference>
<keyword evidence="6" id="KW-0564">Palmitate</keyword>
<sequence length="401" mass="44780">MQGWRKVGALGALLLALLLCGCWNRHELSELSLVVGMAIDKAEDGYRIAVQVVNPGQVVAQKGAGVSSTVVLFEEEGKTLPEALGRMTTRTPYPLYFAHLRMVILSEEVARAGIAKPLDYLSRNNEMRNDFYFAVARNSTAAEVLKITSPIESIPANSLYTKLETSDQVWAATGKITLLELTQDLATEGRNPTLTGIRVVGNKSAGDSMSNRQYIDPPVELVYDGMAVFHGDRMVGWLTEMDTKIMNYVRNRVKKTTAIQPCPNPEEGTVTLRVERSHANIDVKLTDGEPVFLIDVRLEQDIADMECAMDLSKLDTLYQVEKVSNERLDALLKSSIAGVQRRFGSDIYGLGKKLHSKFPREWASIDDWNETFRNVRIDVRGTAILRRIGTTLQPIDYRTRE</sequence>
<dbReference type="Pfam" id="PF05504">
    <property type="entry name" value="Spore_GerAC"/>
    <property type="match status" value="1"/>
</dbReference>
<keyword evidence="5" id="KW-0472">Membrane</keyword>
<dbReference type="GO" id="GO:0016020">
    <property type="term" value="C:membrane"/>
    <property type="evidence" value="ECO:0007669"/>
    <property type="project" value="UniProtKB-SubCell"/>
</dbReference>
<dbReference type="Proteomes" id="UP000621560">
    <property type="component" value="Unassembled WGS sequence"/>
</dbReference>
<dbReference type="PANTHER" id="PTHR35789:SF1">
    <property type="entry name" value="SPORE GERMINATION PROTEIN B3"/>
    <property type="match status" value="1"/>
</dbReference>
<dbReference type="Pfam" id="PF25198">
    <property type="entry name" value="Spore_GerAC_N"/>
    <property type="match status" value="1"/>
</dbReference>
<evidence type="ECO:0000313" key="10">
    <source>
        <dbReference type="EMBL" id="MBD2844192.1"/>
    </source>
</evidence>
<dbReference type="InterPro" id="IPR046953">
    <property type="entry name" value="Spore_GerAC-like_C"/>
</dbReference>
<comment type="subcellular location">
    <subcellularLocation>
        <location evidence="1">Membrane</location>
        <topology evidence="1">Lipid-anchor</topology>
    </subcellularLocation>
</comment>
<gene>
    <name evidence="10" type="ORF">IDH44_03245</name>
</gene>
<comment type="caution">
    <text evidence="10">The sequence shown here is derived from an EMBL/GenBank/DDBJ whole genome shotgun (WGS) entry which is preliminary data.</text>
</comment>
<dbReference type="PROSITE" id="PS51257">
    <property type="entry name" value="PROKAR_LIPOPROTEIN"/>
    <property type="match status" value="1"/>
</dbReference>
<protein>
    <submittedName>
        <fullName evidence="10">Ger(X)C family spore germination protein</fullName>
    </submittedName>
</protein>
<dbReference type="GO" id="GO:0009847">
    <property type="term" value="P:spore germination"/>
    <property type="evidence" value="ECO:0007669"/>
    <property type="project" value="InterPro"/>
</dbReference>
<dbReference type="RefSeq" id="WP_190914663.1">
    <property type="nucleotide sequence ID" value="NZ_JACXIZ010000009.1"/>
</dbReference>
<evidence type="ECO:0000256" key="4">
    <source>
        <dbReference type="ARBA" id="ARBA00022729"/>
    </source>
</evidence>
<evidence type="ECO:0000256" key="5">
    <source>
        <dbReference type="ARBA" id="ARBA00023136"/>
    </source>
</evidence>
<evidence type="ECO:0000313" key="11">
    <source>
        <dbReference type="Proteomes" id="UP000621560"/>
    </source>
</evidence>
<evidence type="ECO:0000256" key="1">
    <source>
        <dbReference type="ARBA" id="ARBA00004635"/>
    </source>
</evidence>
<evidence type="ECO:0000256" key="3">
    <source>
        <dbReference type="ARBA" id="ARBA00022544"/>
    </source>
</evidence>
<dbReference type="NCBIfam" id="TIGR02887">
    <property type="entry name" value="spore_ger_x_C"/>
    <property type="match status" value="1"/>
</dbReference>
<feature type="domain" description="Spore germination GerAC-like C-terminal" evidence="8">
    <location>
        <begin position="224"/>
        <end position="389"/>
    </location>
</feature>
<evidence type="ECO:0000259" key="8">
    <source>
        <dbReference type="Pfam" id="PF05504"/>
    </source>
</evidence>
<evidence type="ECO:0000256" key="7">
    <source>
        <dbReference type="ARBA" id="ARBA00023288"/>
    </source>
</evidence>
<keyword evidence="7" id="KW-0449">Lipoprotein</keyword>
<dbReference type="PANTHER" id="PTHR35789">
    <property type="entry name" value="SPORE GERMINATION PROTEIN B3"/>
    <property type="match status" value="1"/>
</dbReference>
<dbReference type="InterPro" id="IPR038501">
    <property type="entry name" value="Spore_GerAC_C_sf"/>
</dbReference>
<dbReference type="InterPro" id="IPR008844">
    <property type="entry name" value="Spore_GerAC-like"/>
</dbReference>
<dbReference type="Gene3D" id="3.30.300.210">
    <property type="entry name" value="Nutrient germinant receptor protein C, domain 3"/>
    <property type="match status" value="1"/>
</dbReference>
<accession>A0A927BQ38</accession>
<dbReference type="AlphaFoldDB" id="A0A927BQ38"/>
<keyword evidence="11" id="KW-1185">Reference proteome</keyword>
<feature type="domain" description="Spore germination protein N-terminal" evidence="9">
    <location>
        <begin position="24"/>
        <end position="198"/>
    </location>
</feature>
<reference evidence="10" key="1">
    <citation type="submission" date="2020-09" db="EMBL/GenBank/DDBJ databases">
        <title>A novel bacterium of genus Paenibacillus, isolated from South China Sea.</title>
        <authorList>
            <person name="Huang H."/>
            <person name="Mo K."/>
            <person name="Hu Y."/>
        </authorList>
    </citation>
    <scope>NUCLEOTIDE SEQUENCE</scope>
    <source>
        <strain evidence="10">IB182496</strain>
    </source>
</reference>
<evidence type="ECO:0000256" key="6">
    <source>
        <dbReference type="ARBA" id="ARBA00023139"/>
    </source>
</evidence>
<organism evidence="10 11">
    <name type="scientific">Paenibacillus sabuli</name>
    <dbReference type="NCBI Taxonomy" id="2772509"/>
    <lineage>
        <taxon>Bacteria</taxon>
        <taxon>Bacillati</taxon>
        <taxon>Bacillota</taxon>
        <taxon>Bacilli</taxon>
        <taxon>Bacillales</taxon>
        <taxon>Paenibacillaceae</taxon>
        <taxon>Paenibacillus</taxon>
    </lineage>
</organism>
<keyword evidence="4" id="KW-0732">Signal</keyword>
<evidence type="ECO:0000259" key="9">
    <source>
        <dbReference type="Pfam" id="PF25198"/>
    </source>
</evidence>
<name>A0A927BQ38_9BACL</name>
<evidence type="ECO:0000256" key="2">
    <source>
        <dbReference type="ARBA" id="ARBA00007886"/>
    </source>
</evidence>
<comment type="similarity">
    <text evidence="2">Belongs to the GerABKC lipoprotein family.</text>
</comment>
<dbReference type="Gene3D" id="6.20.190.10">
    <property type="entry name" value="Nutrient germinant receptor protein C, domain 1"/>
    <property type="match status" value="1"/>
</dbReference>
<dbReference type="EMBL" id="JACXIZ010000009">
    <property type="protein sequence ID" value="MBD2844192.1"/>
    <property type="molecule type" value="Genomic_DNA"/>
</dbReference>